<sequence>MSNLDFRSHPQERPIFPRFLRNPQQTPKLPMKLIPLTFLFCAFVIFSLTLIYILSQKRGKFFVPKRLFLAGFCSCIAGNIYDFFTCQYDIQRNAMWSGAALLFALVFMK</sequence>
<keyword evidence="1 2" id="KW-0812">Transmembrane</keyword>
<keyword evidence="4" id="KW-1185">Reference proteome</keyword>
<feature type="transmembrane region" description="Helical" evidence="1">
    <location>
        <begin position="90"/>
        <end position="108"/>
    </location>
</feature>
<dbReference type="VEuPathDB" id="GiardiaDB:SS50377_27614"/>
<dbReference type="Proteomes" id="UP000018208">
    <property type="component" value="Unassembled WGS sequence"/>
</dbReference>
<dbReference type="EMBL" id="KI546073">
    <property type="protein sequence ID" value="EST46607.1"/>
    <property type="molecule type" value="Genomic_DNA"/>
</dbReference>
<reference evidence="3" key="2">
    <citation type="submission" date="2020-12" db="EMBL/GenBank/DDBJ databases">
        <title>New Spironucleus salmonicida genome in near-complete chromosomes.</title>
        <authorList>
            <person name="Xu F."/>
            <person name="Kurt Z."/>
            <person name="Jimenez-Gonzalez A."/>
            <person name="Astvaldsson A."/>
            <person name="Andersson J.O."/>
            <person name="Svard S.G."/>
        </authorList>
    </citation>
    <scope>NUCLEOTIDE SEQUENCE</scope>
    <source>
        <strain evidence="3">ATCC 50377</strain>
    </source>
</reference>
<evidence type="ECO:0000313" key="2">
    <source>
        <dbReference type="EMBL" id="EST46607.1"/>
    </source>
</evidence>
<evidence type="ECO:0000256" key="1">
    <source>
        <dbReference type="SAM" id="Phobius"/>
    </source>
</evidence>
<proteinExistence type="predicted"/>
<protein>
    <submittedName>
        <fullName evidence="2">Transmembrane domain-containing protein</fullName>
    </submittedName>
</protein>
<feature type="transmembrane region" description="Helical" evidence="1">
    <location>
        <begin position="67"/>
        <end position="84"/>
    </location>
</feature>
<name>V6LPK2_9EUKA</name>
<accession>V6LPK2</accession>
<dbReference type="AlphaFoldDB" id="V6LPK2"/>
<organism evidence="2">
    <name type="scientific">Spironucleus salmonicida</name>
    <dbReference type="NCBI Taxonomy" id="348837"/>
    <lineage>
        <taxon>Eukaryota</taxon>
        <taxon>Metamonada</taxon>
        <taxon>Diplomonadida</taxon>
        <taxon>Hexamitidae</taxon>
        <taxon>Hexamitinae</taxon>
        <taxon>Spironucleus</taxon>
    </lineage>
</organism>
<keyword evidence="1" id="KW-1133">Transmembrane helix</keyword>
<dbReference type="EMBL" id="AUWU02000007">
    <property type="protein sequence ID" value="KAH0571313.1"/>
    <property type="molecule type" value="Genomic_DNA"/>
</dbReference>
<evidence type="ECO:0000313" key="4">
    <source>
        <dbReference type="Proteomes" id="UP000018208"/>
    </source>
</evidence>
<keyword evidence="1" id="KW-0472">Membrane</keyword>
<gene>
    <name evidence="2" type="ORF">SS50377_13412</name>
    <name evidence="3" type="ORF">SS50377_27614</name>
</gene>
<evidence type="ECO:0000313" key="3">
    <source>
        <dbReference type="EMBL" id="KAH0571313.1"/>
    </source>
</evidence>
<reference evidence="2 3" key="1">
    <citation type="journal article" date="2014" name="PLoS Genet.">
        <title>The Genome of Spironucleus salmonicida Highlights a Fish Pathogen Adapted to Fluctuating Environments.</title>
        <authorList>
            <person name="Xu F."/>
            <person name="Jerlstrom-Hultqvist J."/>
            <person name="Einarsson E."/>
            <person name="Astvaldsson A."/>
            <person name="Svard S.G."/>
            <person name="Andersson J.O."/>
        </authorList>
    </citation>
    <scope>NUCLEOTIDE SEQUENCE</scope>
    <source>
        <strain evidence="3">ATCC 50377</strain>
    </source>
</reference>
<feature type="transmembrane region" description="Helical" evidence="1">
    <location>
        <begin position="33"/>
        <end position="55"/>
    </location>
</feature>